<feature type="domain" description="MacB-like periplasmic core" evidence="10">
    <location>
        <begin position="27"/>
        <end position="233"/>
    </location>
</feature>
<organism evidence="11 12">
    <name type="scientific">Shewanella submarina</name>
    <dbReference type="NCBI Taxonomy" id="2016376"/>
    <lineage>
        <taxon>Bacteria</taxon>
        <taxon>Pseudomonadati</taxon>
        <taxon>Pseudomonadota</taxon>
        <taxon>Gammaproteobacteria</taxon>
        <taxon>Alteromonadales</taxon>
        <taxon>Shewanellaceae</taxon>
        <taxon>Shewanella</taxon>
    </lineage>
</organism>
<dbReference type="PANTHER" id="PTHR30489">
    <property type="entry name" value="LIPOPROTEIN-RELEASING SYSTEM TRANSMEMBRANE PROTEIN LOLE"/>
    <property type="match status" value="1"/>
</dbReference>
<dbReference type="Pfam" id="PF02687">
    <property type="entry name" value="FtsX"/>
    <property type="match status" value="1"/>
</dbReference>
<keyword evidence="6 8" id="KW-1133">Transmembrane helix</keyword>
<keyword evidence="3" id="KW-0813">Transport</keyword>
<dbReference type="InterPro" id="IPR003838">
    <property type="entry name" value="ABC3_permease_C"/>
</dbReference>
<keyword evidence="11" id="KW-0449">Lipoprotein</keyword>
<evidence type="ECO:0000313" key="12">
    <source>
        <dbReference type="Proteomes" id="UP001595621"/>
    </source>
</evidence>
<name>A0ABV7GB29_9GAMM</name>
<dbReference type="Pfam" id="PF12704">
    <property type="entry name" value="MacB_PCD"/>
    <property type="match status" value="1"/>
</dbReference>
<evidence type="ECO:0000256" key="3">
    <source>
        <dbReference type="ARBA" id="ARBA00022448"/>
    </source>
</evidence>
<dbReference type="Proteomes" id="UP001595621">
    <property type="component" value="Unassembled WGS sequence"/>
</dbReference>
<gene>
    <name evidence="11" type="primary">lolE</name>
    <name evidence="11" type="ORF">ACFOE0_10195</name>
</gene>
<dbReference type="EMBL" id="JBHRTD010000012">
    <property type="protein sequence ID" value="MFC3138555.1"/>
    <property type="molecule type" value="Genomic_DNA"/>
</dbReference>
<evidence type="ECO:0000256" key="5">
    <source>
        <dbReference type="ARBA" id="ARBA00022692"/>
    </source>
</evidence>
<feature type="transmembrane region" description="Helical" evidence="8">
    <location>
        <begin position="21"/>
        <end position="48"/>
    </location>
</feature>
<dbReference type="PANTHER" id="PTHR30489:SF0">
    <property type="entry name" value="LIPOPROTEIN-RELEASING SYSTEM TRANSMEMBRANE PROTEIN LOLE"/>
    <property type="match status" value="1"/>
</dbReference>
<evidence type="ECO:0000256" key="4">
    <source>
        <dbReference type="ARBA" id="ARBA00022475"/>
    </source>
</evidence>
<keyword evidence="4" id="KW-1003">Cell membrane</keyword>
<feature type="domain" description="ABC3 transporter permease C-terminal" evidence="9">
    <location>
        <begin position="276"/>
        <end position="407"/>
    </location>
</feature>
<comment type="subcellular location">
    <subcellularLocation>
        <location evidence="1">Cell membrane</location>
        <topology evidence="1">Multi-pass membrane protein</topology>
    </subcellularLocation>
</comment>
<evidence type="ECO:0000256" key="6">
    <source>
        <dbReference type="ARBA" id="ARBA00022989"/>
    </source>
</evidence>
<comment type="similarity">
    <text evidence="2">Belongs to the ABC-4 integral membrane protein family. LolC/E subfamily.</text>
</comment>
<evidence type="ECO:0000256" key="1">
    <source>
        <dbReference type="ARBA" id="ARBA00004651"/>
    </source>
</evidence>
<keyword evidence="12" id="KW-1185">Reference proteome</keyword>
<evidence type="ECO:0000259" key="10">
    <source>
        <dbReference type="Pfam" id="PF12704"/>
    </source>
</evidence>
<keyword evidence="5 8" id="KW-0812">Transmembrane</keyword>
<dbReference type="InterPro" id="IPR025857">
    <property type="entry name" value="MacB_PCD"/>
</dbReference>
<accession>A0ABV7GB29</accession>
<dbReference type="InterPro" id="IPR051447">
    <property type="entry name" value="Lipoprotein-release_system"/>
</dbReference>
<evidence type="ECO:0000313" key="11">
    <source>
        <dbReference type="EMBL" id="MFC3138555.1"/>
    </source>
</evidence>
<dbReference type="NCBIfam" id="TIGR02212">
    <property type="entry name" value="lolCE"/>
    <property type="match status" value="1"/>
</dbReference>
<feature type="transmembrane region" description="Helical" evidence="8">
    <location>
        <begin position="382"/>
        <end position="402"/>
    </location>
</feature>
<sequence>MKSLMGFWIGWRFYRARQANGFISFISFASTAGIALGVAVLIIVLSAMNGFERELQNRFLGVVPHGELIGAAEPVHNWPGMLQSALVIPGISGAAPFIRIEGLVQKPGGFQGLAVTGIDTRFEPEVSVIRDYMSPQAWQSLESDKNHIVLGEGLMRKLGLKIGDKLSLYVPSVSNGQSTRLGGAKSHRFVITGTFKLGGELELANAYIPMAYAAGLLNMGDTVTGLRIKVDDVFMAPSLIRELGFKQDQYLYMNDWTRTQGHLYQDIQLVRVVMYLVLALVIAVACFNIVSTLVMAVRDKASEIAILMTMGVRRGAVMTIFVVQGALNGILGCLLGGTIGTLVAMNLSSIAKGIESLFSVQLLAGDIYFIDFLPSQLELSDVALVLGMALLMSLIATLYPAFKASKIMPARALSGR</sequence>
<comment type="caution">
    <text evidence="11">The sequence shown here is derived from an EMBL/GenBank/DDBJ whole genome shotgun (WGS) entry which is preliminary data.</text>
</comment>
<evidence type="ECO:0000256" key="2">
    <source>
        <dbReference type="ARBA" id="ARBA00005236"/>
    </source>
</evidence>
<evidence type="ECO:0000259" key="9">
    <source>
        <dbReference type="Pfam" id="PF02687"/>
    </source>
</evidence>
<reference evidence="12" key="1">
    <citation type="journal article" date="2019" name="Int. J. Syst. Evol. Microbiol.">
        <title>The Global Catalogue of Microorganisms (GCM) 10K type strain sequencing project: providing services to taxonomists for standard genome sequencing and annotation.</title>
        <authorList>
            <consortium name="The Broad Institute Genomics Platform"/>
            <consortium name="The Broad Institute Genome Sequencing Center for Infectious Disease"/>
            <person name="Wu L."/>
            <person name="Ma J."/>
        </authorList>
    </citation>
    <scope>NUCLEOTIDE SEQUENCE [LARGE SCALE GENOMIC DNA]</scope>
    <source>
        <strain evidence="12">KCTC 52277</strain>
    </source>
</reference>
<feature type="transmembrane region" description="Helical" evidence="8">
    <location>
        <begin position="272"/>
        <end position="297"/>
    </location>
</feature>
<dbReference type="NCBIfam" id="NF008357">
    <property type="entry name" value="PRK11146.1"/>
    <property type="match status" value="1"/>
</dbReference>
<dbReference type="RefSeq" id="WP_248935768.1">
    <property type="nucleotide sequence ID" value="NZ_JAKILF010000003.1"/>
</dbReference>
<protein>
    <submittedName>
        <fullName evidence="11">Lipoprotein-releasing ABC transporter permease subunit LolE</fullName>
    </submittedName>
</protein>
<dbReference type="InterPro" id="IPR011925">
    <property type="entry name" value="LolCE_TM"/>
</dbReference>
<evidence type="ECO:0000256" key="8">
    <source>
        <dbReference type="SAM" id="Phobius"/>
    </source>
</evidence>
<keyword evidence="7 8" id="KW-0472">Membrane</keyword>
<proteinExistence type="inferred from homology"/>
<evidence type="ECO:0000256" key="7">
    <source>
        <dbReference type="ARBA" id="ARBA00023136"/>
    </source>
</evidence>